<accession>A0A2S8BBE4</accession>
<dbReference type="EMBL" id="PPEA01001091">
    <property type="protein sequence ID" value="PQM43976.1"/>
    <property type="molecule type" value="Genomic_DNA"/>
</dbReference>
<name>A0A2S8BBE4_9MYCO</name>
<proteinExistence type="predicted"/>
<dbReference type="Proteomes" id="UP000238296">
    <property type="component" value="Unassembled WGS sequence"/>
</dbReference>
<sequence>MTPPDSVQHNVYCALPGPIRFRSLDRVALTNAAAPGPRTVALPRWLTSNSPTVLRVAVCSATVPA</sequence>
<evidence type="ECO:0000313" key="2">
    <source>
        <dbReference type="Proteomes" id="UP000238296"/>
    </source>
</evidence>
<organism evidence="1 2">
    <name type="scientific">Mycobacterium talmoniae</name>
    <dbReference type="NCBI Taxonomy" id="1858794"/>
    <lineage>
        <taxon>Bacteria</taxon>
        <taxon>Bacillati</taxon>
        <taxon>Actinomycetota</taxon>
        <taxon>Actinomycetes</taxon>
        <taxon>Mycobacteriales</taxon>
        <taxon>Mycobacteriaceae</taxon>
        <taxon>Mycobacterium</taxon>
    </lineage>
</organism>
<gene>
    <name evidence="1" type="ORF">C1Y40_05866</name>
</gene>
<protein>
    <submittedName>
        <fullName evidence="1">Uncharacterized protein</fullName>
    </submittedName>
</protein>
<evidence type="ECO:0000313" key="1">
    <source>
        <dbReference type="EMBL" id="PQM43976.1"/>
    </source>
</evidence>
<dbReference type="AlphaFoldDB" id="A0A2S8BBE4"/>
<comment type="caution">
    <text evidence="1">The sequence shown here is derived from an EMBL/GenBank/DDBJ whole genome shotgun (WGS) entry which is preliminary data.</text>
</comment>
<reference evidence="1 2" key="1">
    <citation type="journal article" date="2017" name="Int. J. Syst. Evol. Microbiol.">
        <title>Mycobacterium talmoniae sp. nov., a slowly growing mycobacterium isolated from human respiratory samples.</title>
        <authorList>
            <person name="Davidson R.M."/>
            <person name="DeGroote M.A."/>
            <person name="Marola J.L."/>
            <person name="Buss S."/>
            <person name="Jones V."/>
            <person name="McNeil M.R."/>
            <person name="Freifeld A.G."/>
            <person name="Elaine Epperson L."/>
            <person name="Hasan N.A."/>
            <person name="Jackson M."/>
            <person name="Iwen P.C."/>
            <person name="Salfinger M."/>
            <person name="Strong M."/>
        </authorList>
    </citation>
    <scope>NUCLEOTIDE SEQUENCE [LARGE SCALE GENOMIC DNA]</scope>
    <source>
        <strain evidence="1 2">ATCC BAA-2683</strain>
    </source>
</reference>